<name>A0A1U7CK72_9BACT</name>
<sequence>MAEMSAGAALRQLKQAHAGLKKARQLMRQGRENPGLTPRIVDAGWASLIQAHRLMAEIPRAAVDEAVLTQQLSVQRYATALLVRLRRLLRTGDAGDGGEDIDALDADDDE</sequence>
<gene>
    <name evidence="1" type="ORF">BSF38_00761</name>
</gene>
<dbReference type="AlphaFoldDB" id="A0A1U7CK72"/>
<dbReference type="EMBL" id="CP019082">
    <property type="protein sequence ID" value="APW59340.1"/>
    <property type="molecule type" value="Genomic_DNA"/>
</dbReference>
<dbReference type="KEGG" id="pbor:BSF38_00761"/>
<proteinExistence type="predicted"/>
<dbReference type="STRING" id="1387353.BSF38_00761"/>
<evidence type="ECO:0000313" key="1">
    <source>
        <dbReference type="EMBL" id="APW59340.1"/>
    </source>
</evidence>
<evidence type="ECO:0000313" key="2">
    <source>
        <dbReference type="Proteomes" id="UP000186309"/>
    </source>
</evidence>
<keyword evidence="2" id="KW-1185">Reference proteome</keyword>
<protein>
    <submittedName>
        <fullName evidence="1">Uncharacterized protein</fullName>
    </submittedName>
</protein>
<reference evidence="2" key="1">
    <citation type="submission" date="2016-12" db="EMBL/GenBank/DDBJ databases">
        <title>Comparative genomics of four Isosphaeraceae planctomycetes: a common pool of plasmids and glycoside hydrolase genes.</title>
        <authorList>
            <person name="Ivanova A."/>
        </authorList>
    </citation>
    <scope>NUCLEOTIDE SEQUENCE [LARGE SCALE GENOMIC DNA]</scope>
    <source>
        <strain evidence="2">PX4</strain>
    </source>
</reference>
<dbReference type="Proteomes" id="UP000186309">
    <property type="component" value="Chromosome"/>
</dbReference>
<organism evidence="1 2">
    <name type="scientific">Paludisphaera borealis</name>
    <dbReference type="NCBI Taxonomy" id="1387353"/>
    <lineage>
        <taxon>Bacteria</taxon>
        <taxon>Pseudomonadati</taxon>
        <taxon>Planctomycetota</taxon>
        <taxon>Planctomycetia</taxon>
        <taxon>Isosphaerales</taxon>
        <taxon>Isosphaeraceae</taxon>
        <taxon>Paludisphaera</taxon>
    </lineage>
</organism>
<dbReference type="RefSeq" id="WP_076343534.1">
    <property type="nucleotide sequence ID" value="NZ_CP019082.1"/>
</dbReference>
<accession>A0A1U7CK72</accession>